<proteinExistence type="predicted"/>
<comment type="caution">
    <text evidence="2">The sequence shown here is derived from an EMBL/GenBank/DDBJ whole genome shotgun (WGS) entry which is preliminary data.</text>
</comment>
<keyword evidence="1" id="KW-0812">Transmembrane</keyword>
<sequence length="224" mass="25897">MSKPKSELIKLIIKKLRYYFLALIVFIILMILATLWLINKINQTKIEIEKLQSLSLVNLDQVDHEAVLELSANASKLGTFLPDEFNYYQVIGLIDQISKKTRFSIQSYDLKYHEIQPDSLELQSLNLVGTGTLEQFMAFLKEYKSITGKLLTIDSVNLSGEKRVLTNLEVNIYAYKPNIELQNEPIRPLDKTDQLILEQIKRYYTPIESTEVGEDYENKGNPFD</sequence>
<protein>
    <submittedName>
        <fullName evidence="2">Uncharacterized protein</fullName>
    </submittedName>
</protein>
<gene>
    <name evidence="2" type="ORF">A2209_01985</name>
</gene>
<keyword evidence="1" id="KW-1133">Transmembrane helix</keyword>
<dbReference type="InterPro" id="IPR014717">
    <property type="entry name" value="Transl_elong_EF1B/ribsomal_bS6"/>
</dbReference>
<dbReference type="Gene3D" id="3.30.70.60">
    <property type="match status" value="1"/>
</dbReference>
<evidence type="ECO:0000313" key="3">
    <source>
        <dbReference type="Proteomes" id="UP000178450"/>
    </source>
</evidence>
<accession>A0A1F7KEL7</accession>
<dbReference type="EMBL" id="MGBG01000008">
    <property type="protein sequence ID" value="OGK66299.1"/>
    <property type="molecule type" value="Genomic_DNA"/>
</dbReference>
<dbReference type="Proteomes" id="UP000178450">
    <property type="component" value="Unassembled WGS sequence"/>
</dbReference>
<keyword evidence="1" id="KW-0472">Membrane</keyword>
<organism evidence="2 3">
    <name type="scientific">Candidatus Roizmanbacteria bacterium RIFOXYA1_FULL_41_12</name>
    <dbReference type="NCBI Taxonomy" id="1802082"/>
    <lineage>
        <taxon>Bacteria</taxon>
        <taxon>Candidatus Roizmaniibacteriota</taxon>
    </lineage>
</organism>
<feature type="transmembrane region" description="Helical" evidence="1">
    <location>
        <begin position="20"/>
        <end position="38"/>
    </location>
</feature>
<name>A0A1F7KEL7_9BACT</name>
<evidence type="ECO:0000256" key="1">
    <source>
        <dbReference type="SAM" id="Phobius"/>
    </source>
</evidence>
<evidence type="ECO:0000313" key="2">
    <source>
        <dbReference type="EMBL" id="OGK66299.1"/>
    </source>
</evidence>
<reference evidence="2 3" key="1">
    <citation type="journal article" date="2016" name="Nat. Commun.">
        <title>Thousands of microbial genomes shed light on interconnected biogeochemical processes in an aquifer system.</title>
        <authorList>
            <person name="Anantharaman K."/>
            <person name="Brown C.T."/>
            <person name="Hug L.A."/>
            <person name="Sharon I."/>
            <person name="Castelle C.J."/>
            <person name="Probst A.J."/>
            <person name="Thomas B.C."/>
            <person name="Singh A."/>
            <person name="Wilkins M.J."/>
            <person name="Karaoz U."/>
            <person name="Brodie E.L."/>
            <person name="Williams K.H."/>
            <person name="Hubbard S.S."/>
            <person name="Banfield J.F."/>
        </authorList>
    </citation>
    <scope>NUCLEOTIDE SEQUENCE [LARGE SCALE GENOMIC DNA]</scope>
</reference>
<dbReference type="AlphaFoldDB" id="A0A1F7KEL7"/>